<dbReference type="AlphaFoldDB" id="A0A1D1USM9"/>
<proteinExistence type="predicted"/>
<accession>A0A1D1USM9</accession>
<evidence type="ECO:0000313" key="2">
    <source>
        <dbReference type="Proteomes" id="UP000186922"/>
    </source>
</evidence>
<reference evidence="1 2" key="1">
    <citation type="journal article" date="2016" name="Nat. Commun.">
        <title>Extremotolerant tardigrade genome and improved radiotolerance of human cultured cells by tardigrade-unique protein.</title>
        <authorList>
            <person name="Hashimoto T."/>
            <person name="Horikawa D.D."/>
            <person name="Saito Y."/>
            <person name="Kuwahara H."/>
            <person name="Kozuka-Hata H."/>
            <person name="Shin-I T."/>
            <person name="Minakuchi Y."/>
            <person name="Ohishi K."/>
            <person name="Motoyama A."/>
            <person name="Aizu T."/>
            <person name="Enomoto A."/>
            <person name="Kondo K."/>
            <person name="Tanaka S."/>
            <person name="Hara Y."/>
            <person name="Koshikawa S."/>
            <person name="Sagara H."/>
            <person name="Miura T."/>
            <person name="Yokobori S."/>
            <person name="Miyagawa K."/>
            <person name="Suzuki Y."/>
            <person name="Kubo T."/>
            <person name="Oyama M."/>
            <person name="Kohara Y."/>
            <person name="Fujiyama A."/>
            <person name="Arakawa K."/>
            <person name="Katayama T."/>
            <person name="Toyoda A."/>
            <person name="Kunieda T."/>
        </authorList>
    </citation>
    <scope>NUCLEOTIDE SEQUENCE [LARGE SCALE GENOMIC DNA]</scope>
    <source>
        <strain evidence="1 2">YOKOZUNA-1</strain>
    </source>
</reference>
<keyword evidence="2" id="KW-1185">Reference proteome</keyword>
<evidence type="ECO:0000313" key="1">
    <source>
        <dbReference type="EMBL" id="GAU92679.1"/>
    </source>
</evidence>
<gene>
    <name evidence="1" type="primary">RvY_04728-1</name>
    <name evidence="1" type="synonym">RvY_04728.1</name>
    <name evidence="1" type="ORF">RvY_04728</name>
</gene>
<name>A0A1D1USM9_RAMVA</name>
<dbReference type="EMBL" id="BDGG01000002">
    <property type="protein sequence ID" value="GAU92679.1"/>
    <property type="molecule type" value="Genomic_DNA"/>
</dbReference>
<protein>
    <submittedName>
        <fullName evidence="1">Uncharacterized protein</fullName>
    </submittedName>
</protein>
<organism evidence="1 2">
    <name type="scientific">Ramazzottius varieornatus</name>
    <name type="common">Water bear</name>
    <name type="synonym">Tardigrade</name>
    <dbReference type="NCBI Taxonomy" id="947166"/>
    <lineage>
        <taxon>Eukaryota</taxon>
        <taxon>Metazoa</taxon>
        <taxon>Ecdysozoa</taxon>
        <taxon>Tardigrada</taxon>
        <taxon>Eutardigrada</taxon>
        <taxon>Parachela</taxon>
        <taxon>Hypsibioidea</taxon>
        <taxon>Ramazzottiidae</taxon>
        <taxon>Ramazzottius</taxon>
    </lineage>
</organism>
<dbReference type="Proteomes" id="UP000186922">
    <property type="component" value="Unassembled WGS sequence"/>
</dbReference>
<sequence length="74" mass="8223">MISCRLSTSSANKIGYESFLSEPAIICSERPFLFKLLQVLDVYVHFSSKKPCKHAFAPGSRSDRACPRTNAISL</sequence>
<comment type="caution">
    <text evidence="1">The sequence shown here is derived from an EMBL/GenBank/DDBJ whole genome shotgun (WGS) entry which is preliminary data.</text>
</comment>